<dbReference type="InterPro" id="IPR036010">
    <property type="entry name" value="2Fe-2S_ferredoxin-like_sf"/>
</dbReference>
<dbReference type="RefSeq" id="WP_324264153.1">
    <property type="nucleotide sequence ID" value="NZ_JAWLNX010000002.1"/>
</dbReference>
<dbReference type="Gene3D" id="3.10.20.440">
    <property type="entry name" value="2Fe-2S iron-sulphur cluster binding domain, sarcosine oxidase, alpha subunit, N-terminal domain"/>
    <property type="match status" value="1"/>
</dbReference>
<keyword evidence="1" id="KW-0560">Oxidoreductase</keyword>
<dbReference type="EMBL" id="JAWLNX010000002">
    <property type="protein sequence ID" value="MEB3366585.1"/>
    <property type="molecule type" value="Genomic_DNA"/>
</dbReference>
<reference evidence="2 3" key="1">
    <citation type="submission" date="2023-10" db="EMBL/GenBank/DDBJ databases">
        <title>Saccharopolyspora sp. nov., isolated from mangrove soil.</title>
        <authorList>
            <person name="Lu Y."/>
            <person name="Liu W."/>
        </authorList>
    </citation>
    <scope>NUCLEOTIDE SEQUENCE [LARGE SCALE GENOMIC DNA]</scope>
    <source>
        <strain evidence="2 3">S2-29</strain>
    </source>
</reference>
<keyword evidence="3" id="KW-1185">Reference proteome</keyword>
<evidence type="ECO:0000313" key="3">
    <source>
        <dbReference type="Proteomes" id="UP001327093"/>
    </source>
</evidence>
<organism evidence="2 3">
    <name type="scientific">Saccharopolyspora mangrovi</name>
    <dbReference type="NCBI Taxonomy" id="3082379"/>
    <lineage>
        <taxon>Bacteria</taxon>
        <taxon>Bacillati</taxon>
        <taxon>Actinomycetota</taxon>
        <taxon>Actinomycetes</taxon>
        <taxon>Pseudonocardiales</taxon>
        <taxon>Pseudonocardiaceae</taxon>
        <taxon>Saccharopolyspora</taxon>
    </lineage>
</organism>
<gene>
    <name evidence="2" type="ORF">R4I43_04130</name>
</gene>
<protein>
    <submittedName>
        <fullName evidence="2">(2Fe-2S)-binding protein</fullName>
    </submittedName>
</protein>
<dbReference type="SUPFAM" id="SSF54292">
    <property type="entry name" value="2Fe-2S ferredoxin-like"/>
    <property type="match status" value="1"/>
</dbReference>
<comment type="caution">
    <text evidence="2">The sequence shown here is derived from an EMBL/GenBank/DDBJ whole genome shotgun (WGS) entry which is preliminary data.</text>
</comment>
<dbReference type="InterPro" id="IPR042204">
    <property type="entry name" value="2Fe-2S-bd_N"/>
</dbReference>
<accession>A0ABU6A5A1</accession>
<evidence type="ECO:0000256" key="1">
    <source>
        <dbReference type="ARBA" id="ARBA00023002"/>
    </source>
</evidence>
<proteinExistence type="predicted"/>
<dbReference type="Pfam" id="PF13510">
    <property type="entry name" value="Fer2_4"/>
    <property type="match status" value="1"/>
</dbReference>
<dbReference type="Proteomes" id="UP001327093">
    <property type="component" value="Unassembled WGS sequence"/>
</dbReference>
<evidence type="ECO:0000313" key="2">
    <source>
        <dbReference type="EMBL" id="MEB3366585.1"/>
    </source>
</evidence>
<sequence length="91" mass="9806">MSGERDDTAVCVDGVEVPAAVGQSLAGALHDAGIRVLRRNLVTDEPRAPFCGMGVCFECEVSVDGRLRRACQLHVRPGMVVSTGREHDDER</sequence>
<name>A0ABU6A5A1_9PSEU</name>